<dbReference type="InterPro" id="IPR030392">
    <property type="entry name" value="S74_ICA"/>
</dbReference>
<protein>
    <submittedName>
        <fullName evidence="4">Pectate lyase</fullName>
    </submittedName>
</protein>
<dbReference type="Pfam" id="PF13884">
    <property type="entry name" value="Peptidase_S74"/>
    <property type="match status" value="1"/>
</dbReference>
<dbReference type="Proteomes" id="UP000224362">
    <property type="component" value="Segment"/>
</dbReference>
<dbReference type="InterPro" id="IPR036388">
    <property type="entry name" value="WH-like_DNA-bd_sf"/>
</dbReference>
<evidence type="ECO:0000256" key="2">
    <source>
        <dbReference type="ARBA" id="ARBA00022732"/>
    </source>
</evidence>
<sequence>MSQSISSIMQLPVNMNFNKVVMVGRYAGIAGTTINGPDVAITNNYRLVVEQVSVNTQTIYQRLEYRLSGTVRVFGRFGTNSTGSDPLGGTWTFTTWEEFATPANGFTTTATVKAGRLESTGQVVGTYVGSTGRVVAATSVEGATATFTGVVTCSSVNQTSDQNLKKDITEIPPELIAAAKSVSPKQYRLKSDGTGALHVGFMAQEVWDAIVAVGLNPEDYALIGQHEDEDGGKFFSINYTELMLLRSL</sequence>
<accession>A0A249Y292</accession>
<organism evidence="4 5">
    <name type="scientific">Serratia phage 2050H1</name>
    <dbReference type="NCBI Taxonomy" id="2024250"/>
    <lineage>
        <taxon>Viruses</taxon>
        <taxon>Duplodnaviria</taxon>
        <taxon>Heunggongvirae</taxon>
        <taxon>Uroviricota</taxon>
        <taxon>Caudoviricetes</taxon>
        <taxon>Pantevenvirales</taxon>
        <taxon>Ackermannviridae</taxon>
        <taxon>Miltonvirus</taxon>
        <taxon>Miltonvirus MAM1</taxon>
    </lineage>
</organism>
<dbReference type="GO" id="GO:0098015">
    <property type="term" value="C:virus tail"/>
    <property type="evidence" value="ECO:0007669"/>
    <property type="project" value="UniProtKB-KW"/>
</dbReference>
<comment type="subcellular location">
    <subcellularLocation>
        <location evidence="1">Virion</location>
    </subcellularLocation>
</comment>
<keyword evidence="2" id="KW-0946">Virion</keyword>
<dbReference type="GO" id="GO:0016829">
    <property type="term" value="F:lyase activity"/>
    <property type="evidence" value="ECO:0007669"/>
    <property type="project" value="UniProtKB-KW"/>
</dbReference>
<dbReference type="PROSITE" id="PS51688">
    <property type="entry name" value="ICA"/>
    <property type="match status" value="1"/>
</dbReference>
<reference evidence="4 5" key="1">
    <citation type="submission" date="2017-06" db="EMBL/GenBank/DDBJ databases">
        <authorList>
            <person name="Kim H.J."/>
            <person name="Triplett B.A."/>
        </authorList>
    </citation>
    <scope>NUCLEOTIDE SEQUENCE [LARGE SCALE GENOMIC DNA]</scope>
</reference>
<evidence type="ECO:0000313" key="5">
    <source>
        <dbReference type="Proteomes" id="UP000224362"/>
    </source>
</evidence>
<feature type="domain" description="Peptidase S74" evidence="3">
    <location>
        <begin position="160"/>
        <end position="248"/>
    </location>
</feature>
<proteinExistence type="predicted"/>
<dbReference type="Gene3D" id="1.10.10.10">
    <property type="entry name" value="Winged helix-like DNA-binding domain superfamily/Winged helix DNA-binding domain"/>
    <property type="match status" value="1"/>
</dbReference>
<keyword evidence="4" id="KW-0456">Lyase</keyword>
<evidence type="ECO:0000259" key="3">
    <source>
        <dbReference type="PROSITE" id="PS51688"/>
    </source>
</evidence>
<keyword evidence="2" id="KW-1227">Viral tail protein</keyword>
<evidence type="ECO:0000256" key="1">
    <source>
        <dbReference type="ARBA" id="ARBA00004328"/>
    </source>
</evidence>
<dbReference type="EMBL" id="MF285619">
    <property type="protein sequence ID" value="ASZ78810.1"/>
    <property type="molecule type" value="Genomic_DNA"/>
</dbReference>
<name>A0A249Y292_9CAUD</name>
<gene>
    <name evidence="4" type="ORF">2050H1_044</name>
</gene>
<evidence type="ECO:0000313" key="4">
    <source>
        <dbReference type="EMBL" id="ASZ78810.1"/>
    </source>
</evidence>